<evidence type="ECO:0000256" key="8">
    <source>
        <dbReference type="ARBA" id="ARBA00022777"/>
    </source>
</evidence>
<name>A0A7Z0IHL9_9MICO</name>
<dbReference type="PANTHER" id="PTHR45436">
    <property type="entry name" value="SENSOR HISTIDINE KINASE YKOH"/>
    <property type="match status" value="1"/>
</dbReference>
<dbReference type="Gene3D" id="6.10.340.10">
    <property type="match status" value="1"/>
</dbReference>
<keyword evidence="8 15" id="KW-0418">Kinase</keyword>
<evidence type="ECO:0000256" key="9">
    <source>
        <dbReference type="ARBA" id="ARBA00022989"/>
    </source>
</evidence>
<dbReference type="InterPro" id="IPR004358">
    <property type="entry name" value="Sig_transdc_His_kin-like_C"/>
</dbReference>
<evidence type="ECO:0000256" key="7">
    <source>
        <dbReference type="ARBA" id="ARBA00022692"/>
    </source>
</evidence>
<keyword evidence="7 12" id="KW-0812">Transmembrane</keyword>
<evidence type="ECO:0000256" key="2">
    <source>
        <dbReference type="ARBA" id="ARBA00001968"/>
    </source>
</evidence>
<evidence type="ECO:0000256" key="10">
    <source>
        <dbReference type="ARBA" id="ARBA00023012"/>
    </source>
</evidence>
<dbReference type="PRINTS" id="PR00344">
    <property type="entry name" value="BCTRLSENSOR"/>
</dbReference>
<evidence type="ECO:0000256" key="3">
    <source>
        <dbReference type="ARBA" id="ARBA00004236"/>
    </source>
</evidence>
<dbReference type="SUPFAM" id="SSF55874">
    <property type="entry name" value="ATPase domain of HSP90 chaperone/DNA topoisomerase II/histidine kinase"/>
    <property type="match status" value="1"/>
</dbReference>
<dbReference type="Gene3D" id="3.30.565.10">
    <property type="entry name" value="Histidine kinase-like ATPase, C-terminal domain"/>
    <property type="match status" value="1"/>
</dbReference>
<feature type="transmembrane region" description="Helical" evidence="12">
    <location>
        <begin position="175"/>
        <end position="197"/>
    </location>
</feature>
<dbReference type="PROSITE" id="PS50109">
    <property type="entry name" value="HIS_KIN"/>
    <property type="match status" value="1"/>
</dbReference>
<gene>
    <name evidence="15" type="ORF">BJY26_001963</name>
</gene>
<feature type="domain" description="Histidine kinase" evidence="13">
    <location>
        <begin position="258"/>
        <end position="465"/>
    </location>
</feature>
<dbReference type="FunFam" id="3.30.565.10:FF:000006">
    <property type="entry name" value="Sensor histidine kinase WalK"/>
    <property type="match status" value="1"/>
</dbReference>
<evidence type="ECO:0000259" key="14">
    <source>
        <dbReference type="PROSITE" id="PS50885"/>
    </source>
</evidence>
<organism evidence="15 16">
    <name type="scientific">Spelaeicoccus albus</name>
    <dbReference type="NCBI Taxonomy" id="1280376"/>
    <lineage>
        <taxon>Bacteria</taxon>
        <taxon>Bacillati</taxon>
        <taxon>Actinomycetota</taxon>
        <taxon>Actinomycetes</taxon>
        <taxon>Micrococcales</taxon>
        <taxon>Brevibacteriaceae</taxon>
        <taxon>Spelaeicoccus</taxon>
    </lineage>
</organism>
<keyword evidence="5" id="KW-0597">Phosphoprotein</keyword>
<dbReference type="InterPro" id="IPR003660">
    <property type="entry name" value="HAMP_dom"/>
</dbReference>
<comment type="subcellular location">
    <subcellularLocation>
        <location evidence="3">Cell membrane</location>
    </subcellularLocation>
</comment>
<dbReference type="GO" id="GO:0005509">
    <property type="term" value="F:calcium ion binding"/>
    <property type="evidence" value="ECO:0007669"/>
    <property type="project" value="UniProtKB-ARBA"/>
</dbReference>
<keyword evidence="9 12" id="KW-1133">Transmembrane helix</keyword>
<dbReference type="InterPro" id="IPR050428">
    <property type="entry name" value="TCS_sensor_his_kinase"/>
</dbReference>
<dbReference type="Pfam" id="PF00512">
    <property type="entry name" value="HisKA"/>
    <property type="match status" value="1"/>
</dbReference>
<dbReference type="Proteomes" id="UP000539111">
    <property type="component" value="Unassembled WGS sequence"/>
</dbReference>
<dbReference type="InterPro" id="IPR036890">
    <property type="entry name" value="HATPase_C_sf"/>
</dbReference>
<dbReference type="SMART" id="SM00388">
    <property type="entry name" value="HisKA"/>
    <property type="match status" value="1"/>
</dbReference>
<dbReference type="Gene3D" id="1.10.287.130">
    <property type="match status" value="1"/>
</dbReference>
<keyword evidence="6" id="KW-0808">Transferase</keyword>
<reference evidence="15 16" key="1">
    <citation type="submission" date="2020-07" db="EMBL/GenBank/DDBJ databases">
        <title>Sequencing the genomes of 1000 actinobacteria strains.</title>
        <authorList>
            <person name="Klenk H.-P."/>
        </authorList>
    </citation>
    <scope>NUCLEOTIDE SEQUENCE [LARGE SCALE GENOMIC DNA]</scope>
    <source>
        <strain evidence="15 16">DSM 26341</strain>
    </source>
</reference>
<comment type="cofactor">
    <cofactor evidence="2">
        <name>a divalent metal cation</name>
        <dbReference type="ChEBI" id="CHEBI:60240"/>
    </cofactor>
</comment>
<dbReference type="SMART" id="SM00387">
    <property type="entry name" value="HATPase_c"/>
    <property type="match status" value="1"/>
</dbReference>
<dbReference type="InterPro" id="IPR003594">
    <property type="entry name" value="HATPase_dom"/>
</dbReference>
<dbReference type="SUPFAM" id="SSF47384">
    <property type="entry name" value="Homodimeric domain of signal transducing histidine kinase"/>
    <property type="match status" value="1"/>
</dbReference>
<keyword evidence="10" id="KW-0902">Two-component regulatory system</keyword>
<dbReference type="InterPro" id="IPR003661">
    <property type="entry name" value="HisK_dim/P_dom"/>
</dbReference>
<comment type="caution">
    <text evidence="15">The sequence shown here is derived from an EMBL/GenBank/DDBJ whole genome shotgun (WGS) entry which is preliminary data.</text>
</comment>
<accession>A0A7Z0IHL9</accession>
<dbReference type="CDD" id="cd06225">
    <property type="entry name" value="HAMP"/>
    <property type="match status" value="1"/>
</dbReference>
<feature type="domain" description="HAMP" evidence="14">
    <location>
        <begin position="198"/>
        <end position="250"/>
    </location>
</feature>
<evidence type="ECO:0000256" key="4">
    <source>
        <dbReference type="ARBA" id="ARBA00012438"/>
    </source>
</evidence>
<protein>
    <recommendedName>
        <fullName evidence="4">histidine kinase</fullName>
        <ecNumber evidence="4">2.7.13.3</ecNumber>
    </recommendedName>
</protein>
<dbReference type="GO" id="GO:0005886">
    <property type="term" value="C:plasma membrane"/>
    <property type="evidence" value="ECO:0007669"/>
    <property type="project" value="UniProtKB-SubCell"/>
</dbReference>
<dbReference type="CDD" id="cd00082">
    <property type="entry name" value="HisKA"/>
    <property type="match status" value="1"/>
</dbReference>
<dbReference type="GO" id="GO:0000155">
    <property type="term" value="F:phosphorelay sensor kinase activity"/>
    <property type="evidence" value="ECO:0007669"/>
    <property type="project" value="InterPro"/>
</dbReference>
<evidence type="ECO:0000313" key="15">
    <source>
        <dbReference type="EMBL" id="NYI67657.1"/>
    </source>
</evidence>
<evidence type="ECO:0000256" key="6">
    <source>
        <dbReference type="ARBA" id="ARBA00022679"/>
    </source>
</evidence>
<dbReference type="Pfam" id="PF00672">
    <property type="entry name" value="HAMP"/>
    <property type="match status" value="1"/>
</dbReference>
<evidence type="ECO:0000256" key="12">
    <source>
        <dbReference type="SAM" id="Phobius"/>
    </source>
</evidence>
<dbReference type="RefSeq" id="WP_218852353.1">
    <property type="nucleotide sequence ID" value="NZ_JACBZP010000001.1"/>
</dbReference>
<dbReference type="Pfam" id="PF02518">
    <property type="entry name" value="HATPase_c"/>
    <property type="match status" value="1"/>
</dbReference>
<evidence type="ECO:0000256" key="11">
    <source>
        <dbReference type="ARBA" id="ARBA00023136"/>
    </source>
</evidence>
<dbReference type="SUPFAM" id="SSF158472">
    <property type="entry name" value="HAMP domain-like"/>
    <property type="match status" value="1"/>
</dbReference>
<dbReference type="CDD" id="cd00075">
    <property type="entry name" value="HATPase"/>
    <property type="match status" value="1"/>
</dbReference>
<dbReference type="FunFam" id="1.10.287.130:FF:000001">
    <property type="entry name" value="Two-component sensor histidine kinase"/>
    <property type="match status" value="1"/>
</dbReference>
<dbReference type="InterPro" id="IPR005467">
    <property type="entry name" value="His_kinase_dom"/>
</dbReference>
<keyword evidence="11 12" id="KW-0472">Membrane</keyword>
<dbReference type="PROSITE" id="PS50885">
    <property type="entry name" value="HAMP"/>
    <property type="match status" value="1"/>
</dbReference>
<dbReference type="PANTHER" id="PTHR45436:SF5">
    <property type="entry name" value="SENSOR HISTIDINE KINASE TRCS"/>
    <property type="match status" value="1"/>
</dbReference>
<proteinExistence type="predicted"/>
<keyword evidence="16" id="KW-1185">Reference proteome</keyword>
<dbReference type="EC" id="2.7.13.3" evidence="4"/>
<evidence type="ECO:0000313" key="16">
    <source>
        <dbReference type="Proteomes" id="UP000539111"/>
    </source>
</evidence>
<comment type="catalytic activity">
    <reaction evidence="1">
        <text>ATP + protein L-histidine = ADP + protein N-phospho-L-histidine.</text>
        <dbReference type="EC" id="2.7.13.3"/>
    </reaction>
</comment>
<dbReference type="AlphaFoldDB" id="A0A7Z0IHL9"/>
<evidence type="ECO:0000256" key="1">
    <source>
        <dbReference type="ARBA" id="ARBA00000085"/>
    </source>
</evidence>
<evidence type="ECO:0000259" key="13">
    <source>
        <dbReference type="PROSITE" id="PS50109"/>
    </source>
</evidence>
<sequence length="470" mass="50981">MTERRGLSARARILAWIMLIVSVAAVAIVVLTGSALISRVNAATNTELGHEVAKFRAFAADPEPEARGDTSTVSGLLTSYLWHNLPDRSEALFSIVNGKADRRTVGDPPVRLDSNRAFVRRAASATKPTSGTIATSAGKAEYVVVPVRIVGKSARGQLVIAEFVAPAYDHAWSTIWTMSAIAFAALVVAAVTGWFVAGRVLAPIRKVRETAARISDTDLGRRIDVVGSDDVGRLAQTFNTMLDRLETAFDGQRRFLNDAGHELRTPITVVRGHLEVMGDDPDEREQTMHLVDDELRRMSRIVDDLIMLARSERTDFVVPGPTDLTDLVVESFTKATALADRRWSIDETPEGIAIADGQRLTQALLQLTSNAVAHTGPGDRISMGGRLSDGRIRLWVADTGTGISPADHERIFERFAKASHSRRSRGTGLGLAIVSNIVEAHHGTVSVESVPGRGTTFTLELPWNRTMEGP</sequence>
<dbReference type="EMBL" id="JACBZP010000001">
    <property type="protein sequence ID" value="NYI67657.1"/>
    <property type="molecule type" value="Genomic_DNA"/>
</dbReference>
<dbReference type="SMART" id="SM00304">
    <property type="entry name" value="HAMP"/>
    <property type="match status" value="1"/>
</dbReference>
<evidence type="ECO:0000256" key="5">
    <source>
        <dbReference type="ARBA" id="ARBA00022553"/>
    </source>
</evidence>
<feature type="transmembrane region" description="Helical" evidence="12">
    <location>
        <begin position="12"/>
        <end position="37"/>
    </location>
</feature>
<dbReference type="InterPro" id="IPR036097">
    <property type="entry name" value="HisK_dim/P_sf"/>
</dbReference>